<comment type="similarity">
    <text evidence="2 7">Belongs to the CTL (choline transporter-like) family.</text>
</comment>
<feature type="transmembrane region" description="Helical" evidence="7">
    <location>
        <begin position="463"/>
        <end position="488"/>
    </location>
</feature>
<feature type="transmembrane region" description="Helical" evidence="7">
    <location>
        <begin position="509"/>
        <end position="531"/>
    </location>
</feature>
<feature type="transmembrane region" description="Helical" evidence="7">
    <location>
        <begin position="277"/>
        <end position="298"/>
    </location>
</feature>
<evidence type="ECO:0000256" key="6">
    <source>
        <dbReference type="ARBA" id="ARBA00023180"/>
    </source>
</evidence>
<dbReference type="InterPro" id="IPR007603">
    <property type="entry name" value="Choline_transptr-like"/>
</dbReference>
<keyword evidence="4 7" id="KW-1133">Transmembrane helix</keyword>
<feature type="transmembrane region" description="Helical" evidence="7">
    <location>
        <begin position="643"/>
        <end position="665"/>
    </location>
</feature>
<evidence type="ECO:0000256" key="1">
    <source>
        <dbReference type="ARBA" id="ARBA00004141"/>
    </source>
</evidence>
<evidence type="ECO:0000313" key="10">
    <source>
        <dbReference type="Proteomes" id="UP000019118"/>
    </source>
</evidence>
<feature type="transmembrane region" description="Helical" evidence="7">
    <location>
        <begin position="323"/>
        <end position="345"/>
    </location>
</feature>
<dbReference type="Pfam" id="PF04515">
    <property type="entry name" value="Choline_transpo"/>
    <property type="match status" value="1"/>
</dbReference>
<name>A0AAR5P5Z9_DENPD</name>
<dbReference type="GO" id="GO:0022857">
    <property type="term" value="F:transmembrane transporter activity"/>
    <property type="evidence" value="ECO:0007669"/>
    <property type="project" value="UniProtKB-UniRule"/>
</dbReference>
<protein>
    <recommendedName>
        <fullName evidence="7">Choline transporter-like protein</fullName>
    </recommendedName>
</protein>
<proteinExistence type="inferred from homology"/>
<feature type="transmembrane region" description="Helical" evidence="7">
    <location>
        <begin position="366"/>
        <end position="395"/>
    </location>
</feature>
<evidence type="ECO:0000256" key="8">
    <source>
        <dbReference type="SAM" id="MobiDB-lite"/>
    </source>
</evidence>
<reference evidence="10" key="1">
    <citation type="journal article" date="2013" name="Genome Biol.">
        <title>Draft genome of the mountain pine beetle, Dendroctonus ponderosae Hopkins, a major forest pest.</title>
        <authorList>
            <person name="Keeling C.I."/>
            <person name="Yuen M.M."/>
            <person name="Liao N.Y."/>
            <person name="Docking T.R."/>
            <person name="Chan S.K."/>
            <person name="Taylor G.A."/>
            <person name="Palmquist D.L."/>
            <person name="Jackman S.D."/>
            <person name="Nguyen A."/>
            <person name="Li M."/>
            <person name="Henderson H."/>
            <person name="Janes J.K."/>
            <person name="Zhao Y."/>
            <person name="Pandoh P."/>
            <person name="Moore R."/>
            <person name="Sperling F.A."/>
            <person name="Huber D.P."/>
            <person name="Birol I."/>
            <person name="Jones S.J."/>
            <person name="Bohlmann J."/>
        </authorList>
    </citation>
    <scope>NUCLEOTIDE SEQUENCE</scope>
</reference>
<feature type="transmembrane region" description="Helical" evidence="7">
    <location>
        <begin position="609"/>
        <end position="631"/>
    </location>
</feature>
<comment type="subcellular location">
    <subcellularLocation>
        <location evidence="7">Cell membrane</location>
        <topology evidence="7">Multi-pass membrane protein</topology>
    </subcellularLocation>
    <subcellularLocation>
        <location evidence="1">Membrane</location>
        <topology evidence="1">Multi-pass membrane protein</topology>
    </subcellularLocation>
</comment>
<feature type="transmembrane region" description="Helical" evidence="7">
    <location>
        <begin position="54"/>
        <end position="75"/>
    </location>
</feature>
<dbReference type="GO" id="GO:0005886">
    <property type="term" value="C:plasma membrane"/>
    <property type="evidence" value="ECO:0007669"/>
    <property type="project" value="UniProtKB-SubCell"/>
</dbReference>
<dbReference type="PANTHER" id="PTHR12385">
    <property type="entry name" value="CHOLINE TRANSPORTER-LIKE (SLC FAMILY 44)"/>
    <property type="match status" value="1"/>
</dbReference>
<keyword evidence="6" id="KW-0325">Glycoprotein</keyword>
<dbReference type="EnsemblMetazoa" id="XM_019900718.1">
    <property type="protein sequence ID" value="XP_019756277.1"/>
    <property type="gene ID" value="LOC109534921"/>
</dbReference>
<keyword evidence="3 7" id="KW-0812">Transmembrane</keyword>
<comment type="function">
    <text evidence="7">Choline transporter.</text>
</comment>
<dbReference type="Proteomes" id="UP000019118">
    <property type="component" value="Unassembled WGS sequence"/>
</dbReference>
<keyword evidence="10" id="KW-1185">Reference proteome</keyword>
<evidence type="ECO:0000256" key="3">
    <source>
        <dbReference type="ARBA" id="ARBA00022692"/>
    </source>
</evidence>
<accession>A0AAR5P5Z9</accession>
<feature type="transmembrane region" description="Helical" evidence="7">
    <location>
        <begin position="250"/>
        <end position="270"/>
    </location>
</feature>
<evidence type="ECO:0000313" key="9">
    <source>
        <dbReference type="EnsemblMetazoa" id="XP_019756277.1"/>
    </source>
</evidence>
<dbReference type="PANTHER" id="PTHR12385:SF14">
    <property type="entry name" value="CHOLINE TRANSPORTER-LIKE 2"/>
    <property type="match status" value="1"/>
</dbReference>
<feature type="compositionally biased region" description="Basic and acidic residues" evidence="8">
    <location>
        <begin position="9"/>
        <end position="20"/>
    </location>
</feature>
<evidence type="ECO:0000256" key="2">
    <source>
        <dbReference type="ARBA" id="ARBA00007168"/>
    </source>
</evidence>
<evidence type="ECO:0000256" key="4">
    <source>
        <dbReference type="ARBA" id="ARBA00022989"/>
    </source>
</evidence>
<dbReference type="AlphaFoldDB" id="A0AAR5P5Z9"/>
<organism evidence="9 10">
    <name type="scientific">Dendroctonus ponderosae</name>
    <name type="common">Mountain pine beetle</name>
    <dbReference type="NCBI Taxonomy" id="77166"/>
    <lineage>
        <taxon>Eukaryota</taxon>
        <taxon>Metazoa</taxon>
        <taxon>Ecdysozoa</taxon>
        <taxon>Arthropoda</taxon>
        <taxon>Hexapoda</taxon>
        <taxon>Insecta</taxon>
        <taxon>Pterygota</taxon>
        <taxon>Neoptera</taxon>
        <taxon>Endopterygota</taxon>
        <taxon>Coleoptera</taxon>
        <taxon>Polyphaga</taxon>
        <taxon>Cucujiformia</taxon>
        <taxon>Curculionidae</taxon>
        <taxon>Scolytinae</taxon>
        <taxon>Dendroctonus</taxon>
    </lineage>
</organism>
<evidence type="ECO:0000256" key="5">
    <source>
        <dbReference type="ARBA" id="ARBA00023136"/>
    </source>
</evidence>
<keyword evidence="5 7" id="KW-0472">Membrane</keyword>
<sequence length="713" mass="80954">MALNLEKPVSSKDRKSHYESSEPENYSRSRCPQECLGHPDEYRGPLKNRSCTDVICLLIFIVFVVLWAVIGIWGFRNGDPNTLLVPKDSSGLRCGLDKEVKNYKYLFFFELTECLAASTPFTGCSTKQVCVESCPNATFYYETSSKNLQALPYCNYKVRTTAYDENECPKWFLPSTSLLNRCVSNVVDRKDNQWKLPFVQTDEIYRFNQNLNPVRMWLNLAVHNGVTIVKDDENIHKFASQVINDLVNSWQKILIGLAVALVICLIYIFMLRWIAGVMVWISIVGVLAALSAATYFSYTTWQYWKTKNANNQLSSSANTKQNIFLALFIIVAIVLGNVLLVLIFLRSRIVLAIALIKEGSRAVSSVTSVLFFPVFPWILQGGIIAYAVIAGVYLASSGEPLYQYGNVTDECQTDSNHSITANTVCSPKNLPTSGSCSSVTCSFIGIKNDAYYSYLQGINIFGFFWLAFFVSAFGQMTLAQVFAQWYWTRPKRDLPFFALTAAIYRTIRYHLGTLAFGSLIIAICRMIRVMLEYVDKKLKKYDNAFTRAILCCLKCFFWCLEKFLKFINKNAYIMCAIHGKNFCASAKDAFTLLLNNIVRVFVLDKVTDFLFFLSKLLVTFGVGAIAYVFFVTDYISFVDNSEIQYGLAPVVAIMIATYLIATLFFNVYSMAVDTLFLCFLEDSEKNNGKDRPYYMSRNLMRILGKRNKPVKTD</sequence>
<feature type="region of interest" description="Disordered" evidence="8">
    <location>
        <begin position="1"/>
        <end position="31"/>
    </location>
</feature>
<reference evidence="9" key="2">
    <citation type="submission" date="2024-08" db="UniProtKB">
        <authorList>
            <consortium name="EnsemblMetazoa"/>
        </authorList>
    </citation>
    <scope>IDENTIFICATION</scope>
</reference>
<evidence type="ECO:0000256" key="7">
    <source>
        <dbReference type="RuleBase" id="RU368066"/>
    </source>
</evidence>